<evidence type="ECO:0000256" key="15">
    <source>
        <dbReference type="RuleBase" id="RU003357"/>
    </source>
</evidence>
<dbReference type="PANTHER" id="PTHR32552">
    <property type="entry name" value="FERRICHROME IRON RECEPTOR-RELATED"/>
    <property type="match status" value="1"/>
</dbReference>
<keyword evidence="7 16" id="KW-0732">Signal</keyword>
<comment type="similarity">
    <text evidence="2 14 15">Belongs to the TonB-dependent receptor family.</text>
</comment>
<dbReference type="InterPro" id="IPR037066">
    <property type="entry name" value="Plug_dom_sf"/>
</dbReference>
<evidence type="ECO:0000256" key="12">
    <source>
        <dbReference type="ARBA" id="ARBA00023170"/>
    </source>
</evidence>
<keyword evidence="8" id="KW-0408">Iron</keyword>
<evidence type="ECO:0000259" key="18">
    <source>
        <dbReference type="Pfam" id="PF07715"/>
    </source>
</evidence>
<evidence type="ECO:0000256" key="3">
    <source>
        <dbReference type="ARBA" id="ARBA00022448"/>
    </source>
</evidence>
<evidence type="ECO:0000256" key="2">
    <source>
        <dbReference type="ARBA" id="ARBA00009810"/>
    </source>
</evidence>
<feature type="signal peptide" evidence="16">
    <location>
        <begin position="1"/>
        <end position="25"/>
    </location>
</feature>
<keyword evidence="9" id="KW-0406">Ion transport</keyword>
<dbReference type="Gene3D" id="2.40.170.20">
    <property type="entry name" value="TonB-dependent receptor, beta-barrel domain"/>
    <property type="match status" value="1"/>
</dbReference>
<gene>
    <name evidence="19" type="ORF">K7G82_17110</name>
</gene>
<accession>A0ABS7PS26</accession>
<keyword evidence="20" id="KW-1185">Reference proteome</keyword>
<evidence type="ECO:0000256" key="5">
    <source>
        <dbReference type="ARBA" id="ARBA00022496"/>
    </source>
</evidence>
<dbReference type="CDD" id="cd01347">
    <property type="entry name" value="ligand_gated_channel"/>
    <property type="match status" value="1"/>
</dbReference>
<dbReference type="Gene3D" id="2.170.130.10">
    <property type="entry name" value="TonB-dependent receptor, plug domain"/>
    <property type="match status" value="1"/>
</dbReference>
<evidence type="ECO:0000256" key="11">
    <source>
        <dbReference type="ARBA" id="ARBA00023136"/>
    </source>
</evidence>
<dbReference type="NCBIfam" id="TIGR01783">
    <property type="entry name" value="TonB-siderophor"/>
    <property type="match status" value="1"/>
</dbReference>
<comment type="caution">
    <text evidence="19">The sequence shown here is derived from an EMBL/GenBank/DDBJ whole genome shotgun (WGS) entry which is preliminary data.</text>
</comment>
<comment type="subcellular location">
    <subcellularLocation>
        <location evidence="1 14">Cell outer membrane</location>
        <topology evidence="1 14">Multi-pass membrane protein</topology>
    </subcellularLocation>
</comment>
<evidence type="ECO:0000256" key="4">
    <source>
        <dbReference type="ARBA" id="ARBA00022452"/>
    </source>
</evidence>
<feature type="chain" id="PRO_5045718846" evidence="16">
    <location>
        <begin position="26"/>
        <end position="704"/>
    </location>
</feature>
<evidence type="ECO:0000313" key="19">
    <source>
        <dbReference type="EMBL" id="MBY8824028.1"/>
    </source>
</evidence>
<evidence type="ECO:0000256" key="1">
    <source>
        <dbReference type="ARBA" id="ARBA00004571"/>
    </source>
</evidence>
<evidence type="ECO:0000256" key="13">
    <source>
        <dbReference type="ARBA" id="ARBA00023237"/>
    </source>
</evidence>
<keyword evidence="12 19" id="KW-0675">Receptor</keyword>
<dbReference type="InterPro" id="IPR010105">
    <property type="entry name" value="TonB_sidphr_rcpt"/>
</dbReference>
<name>A0ABS7PS26_9SPHN</name>
<keyword evidence="3 14" id="KW-0813">Transport</keyword>
<sequence>MRKIAISSAATIAVVSLTFAQAAFAAEDDKDKAEDPIIVTGVAIRETPMAAKADIPPLENSQAISVISQQTLSDQGVLRLGDALYNVAGVSRNNTYGFFDGFNIRGFNASSGATYLDGLLDDTGYGTSELTGLERVEVVKGPASGLFGQGPLSGIVNLVSKRPQNDAFLDVALTGGSYDMFELRMDANAPLTGDGQLLARLSAVYRDQDFFVHHSGQRRIFIAPALTWQPTPDTTLTLLGRYVDDNINPWSPTTAYGTALPNPNGPISIKLSINDGEYPAVQKNDYWNLGYVFDHKFSDAIAIHQSLRYQDFHNSWDNWLFVSSISPDYRQIGRFYYGPYDQNGTYFRVDTNVSLKFDTGPLGHYVLAGFDYGRRSADDTNLFDPGPYWLDLYNPVYGTVSAPNPAVAKTSYSSLTKQRGFYLQDHIKLGELLTVTLGGRWDKAISRIANNGVPNPEVSDSAFSPRAGATLALSDSVSLYVNYAKSFMPQGTYKASDGSTLPPERGVNYEGGIKVARADGTLSGMATVFQLTRANVATADLSPTAPPNTYVLTGEQRTRGIELEGAWRPLAGVELTAAYTYLDAKVTADSRLLVGARLSSVPQHIANLWARYTIQSGPLANLGAGLGVHHESNRPASTATKTALPFYLDGYTLVDGALYYKFDDWSVQANIRNIFNERYFPTASLTRTTPGEPRTFMVGVQRRF</sequence>
<evidence type="ECO:0000256" key="7">
    <source>
        <dbReference type="ARBA" id="ARBA00022729"/>
    </source>
</evidence>
<dbReference type="InterPro" id="IPR000531">
    <property type="entry name" value="Beta-barrel_TonB"/>
</dbReference>
<evidence type="ECO:0000256" key="16">
    <source>
        <dbReference type="SAM" id="SignalP"/>
    </source>
</evidence>
<protein>
    <submittedName>
        <fullName evidence="19">TonB-dependent receptor</fullName>
    </submittedName>
</protein>
<evidence type="ECO:0000313" key="20">
    <source>
        <dbReference type="Proteomes" id="UP000706039"/>
    </source>
</evidence>
<evidence type="ECO:0000256" key="8">
    <source>
        <dbReference type="ARBA" id="ARBA00023004"/>
    </source>
</evidence>
<keyword evidence="11 14" id="KW-0472">Membrane</keyword>
<dbReference type="PANTHER" id="PTHR32552:SF68">
    <property type="entry name" value="FERRICHROME OUTER MEMBRANE TRANSPORTER_PHAGE RECEPTOR"/>
    <property type="match status" value="1"/>
</dbReference>
<evidence type="ECO:0000259" key="17">
    <source>
        <dbReference type="Pfam" id="PF00593"/>
    </source>
</evidence>
<proteinExistence type="inferred from homology"/>
<reference evidence="19 20" key="1">
    <citation type="submission" date="2021-08" db="EMBL/GenBank/DDBJ databases">
        <authorList>
            <person name="Tuo L."/>
        </authorList>
    </citation>
    <scope>NUCLEOTIDE SEQUENCE [LARGE SCALE GENOMIC DNA]</scope>
    <source>
        <strain evidence="19 20">JCM 31229</strain>
    </source>
</reference>
<evidence type="ECO:0000256" key="6">
    <source>
        <dbReference type="ARBA" id="ARBA00022692"/>
    </source>
</evidence>
<evidence type="ECO:0000256" key="14">
    <source>
        <dbReference type="PROSITE-ProRule" id="PRU01360"/>
    </source>
</evidence>
<evidence type="ECO:0000256" key="9">
    <source>
        <dbReference type="ARBA" id="ARBA00023065"/>
    </source>
</evidence>
<keyword evidence="6 14" id="KW-0812">Transmembrane</keyword>
<organism evidence="19 20">
    <name type="scientific">Sphingomonas colocasiae</name>
    <dbReference type="NCBI Taxonomy" id="1848973"/>
    <lineage>
        <taxon>Bacteria</taxon>
        <taxon>Pseudomonadati</taxon>
        <taxon>Pseudomonadota</taxon>
        <taxon>Alphaproteobacteria</taxon>
        <taxon>Sphingomonadales</taxon>
        <taxon>Sphingomonadaceae</taxon>
        <taxon>Sphingomonas</taxon>
    </lineage>
</organism>
<feature type="domain" description="TonB-dependent receptor plug" evidence="18">
    <location>
        <begin position="59"/>
        <end position="155"/>
    </location>
</feature>
<dbReference type="Pfam" id="PF07715">
    <property type="entry name" value="Plug"/>
    <property type="match status" value="1"/>
</dbReference>
<dbReference type="Proteomes" id="UP000706039">
    <property type="component" value="Unassembled WGS sequence"/>
</dbReference>
<dbReference type="RefSeq" id="WP_222991126.1">
    <property type="nucleotide sequence ID" value="NZ_JAINVV010000008.1"/>
</dbReference>
<dbReference type="PROSITE" id="PS52016">
    <property type="entry name" value="TONB_DEPENDENT_REC_3"/>
    <property type="match status" value="1"/>
</dbReference>
<keyword evidence="4 14" id="KW-1134">Transmembrane beta strand</keyword>
<keyword evidence="13 14" id="KW-0998">Cell outer membrane</keyword>
<evidence type="ECO:0000256" key="10">
    <source>
        <dbReference type="ARBA" id="ARBA00023077"/>
    </source>
</evidence>
<dbReference type="InterPro" id="IPR012910">
    <property type="entry name" value="Plug_dom"/>
</dbReference>
<keyword evidence="5" id="KW-0410">Iron transport</keyword>
<keyword evidence="10 15" id="KW-0798">TonB box</keyword>
<dbReference type="Pfam" id="PF00593">
    <property type="entry name" value="TonB_dep_Rec_b-barrel"/>
    <property type="match status" value="1"/>
</dbReference>
<dbReference type="EMBL" id="JAINVV010000008">
    <property type="protein sequence ID" value="MBY8824028.1"/>
    <property type="molecule type" value="Genomic_DNA"/>
</dbReference>
<feature type="domain" description="TonB-dependent receptor-like beta-barrel" evidence="17">
    <location>
        <begin position="227"/>
        <end position="674"/>
    </location>
</feature>
<dbReference type="InterPro" id="IPR039426">
    <property type="entry name" value="TonB-dep_rcpt-like"/>
</dbReference>
<dbReference type="SUPFAM" id="SSF56935">
    <property type="entry name" value="Porins"/>
    <property type="match status" value="1"/>
</dbReference>
<dbReference type="InterPro" id="IPR036942">
    <property type="entry name" value="Beta-barrel_TonB_sf"/>
</dbReference>